<evidence type="ECO:0000313" key="5">
    <source>
        <dbReference type="EMBL" id="KAE9535734.1"/>
    </source>
</evidence>
<dbReference type="CDD" id="cd03784">
    <property type="entry name" value="GT1_Gtf-like"/>
    <property type="match status" value="1"/>
</dbReference>
<accession>A0A6G0TNF9</accession>
<dbReference type="SUPFAM" id="SSF53756">
    <property type="entry name" value="UDP-Glycosyltransferase/glycogen phosphorylase"/>
    <property type="match status" value="1"/>
</dbReference>
<keyword evidence="3" id="KW-0808">Transferase</keyword>
<comment type="caution">
    <text evidence="5">The sequence shown here is derived from an EMBL/GenBank/DDBJ whole genome shotgun (WGS) entry which is preliminary data.</text>
</comment>
<gene>
    <name evidence="5" type="ORF">AGLY_007635</name>
</gene>
<evidence type="ECO:0000256" key="2">
    <source>
        <dbReference type="ARBA" id="ARBA00022676"/>
    </source>
</evidence>
<dbReference type="Pfam" id="PF00201">
    <property type="entry name" value="UDPGT"/>
    <property type="match status" value="2"/>
</dbReference>
<dbReference type="FunFam" id="3.40.50.2000:FF:000021">
    <property type="entry name" value="UDP-glucuronosyltransferase"/>
    <property type="match status" value="1"/>
</dbReference>
<name>A0A6G0TNF9_APHGL</name>
<feature type="signal peptide" evidence="4">
    <location>
        <begin position="1"/>
        <end position="23"/>
    </location>
</feature>
<dbReference type="PANTHER" id="PTHR48043">
    <property type="entry name" value="EG:EG0003.4 PROTEIN-RELATED"/>
    <property type="match status" value="1"/>
</dbReference>
<evidence type="ECO:0000313" key="6">
    <source>
        <dbReference type="Proteomes" id="UP000475862"/>
    </source>
</evidence>
<keyword evidence="2" id="KW-0328">Glycosyltransferase</keyword>
<evidence type="ECO:0000256" key="4">
    <source>
        <dbReference type="SAM" id="SignalP"/>
    </source>
</evidence>
<evidence type="ECO:0000256" key="3">
    <source>
        <dbReference type="ARBA" id="ARBA00022679"/>
    </source>
</evidence>
<dbReference type="EMBL" id="VYZN01000025">
    <property type="protein sequence ID" value="KAE9535734.1"/>
    <property type="molecule type" value="Genomic_DNA"/>
</dbReference>
<dbReference type="InterPro" id="IPR050271">
    <property type="entry name" value="UDP-glycosyltransferase"/>
</dbReference>
<dbReference type="Gene3D" id="3.40.50.2000">
    <property type="entry name" value="Glycogen Phosphorylase B"/>
    <property type="match status" value="2"/>
</dbReference>
<dbReference type="Proteomes" id="UP000475862">
    <property type="component" value="Unassembled WGS sequence"/>
</dbReference>
<dbReference type="OrthoDB" id="5835829at2759"/>
<comment type="similarity">
    <text evidence="1">Belongs to the UDP-glycosyltransferase family.</text>
</comment>
<sequence length="543" mass="61625">MSVCTMLFIAAITVSLSNRPITAINILAIEPVTGKSHWNFMSALLRALTDSGHRITAFTPLPDGDRVNYTEIDISNDISAMDIGIDSHFVMENFRKSTVMIPLVMNWTRRICSIIYEHPKMKNIILNNKQFHYDLIIVERAASECVTYIAAKLDIPVIFSSPSPLKTTIEYSIIGNGPNPASVSHVMAYYSVPRTFFQRFTNSLFYAYSSFLSTRKESEMKINNPGEYDLIEPVKPSIVFLNTHYITEAPRPFPPNIIQVGGIHLQSPKKDIPAVIASFYYNTFFKKGEIRNKCPSLQHPPTINIEMTLLISASYKLIKANNMILLQLTLFALPIQDILEYIDNSPYGVIYFTLGSIVEMSTLPDHIQNAYKDGLSKVPQRILWKYEGEMKKKPINVMTLHPKVKLFISHGGISGVYEAIDASVPVLGLPVFYDQPRNIENLVDAGMAISMDFLSVTKENLINAVNELIINEKYRKNANLVSNRFKDRPMAPEKSVVYWTEYVCRHKSAPHLKSYSFDLIWYQYYLLDVVAVMLLSILSTDQT</sequence>
<organism evidence="5 6">
    <name type="scientific">Aphis glycines</name>
    <name type="common">Soybean aphid</name>
    <dbReference type="NCBI Taxonomy" id="307491"/>
    <lineage>
        <taxon>Eukaryota</taxon>
        <taxon>Metazoa</taxon>
        <taxon>Ecdysozoa</taxon>
        <taxon>Arthropoda</taxon>
        <taxon>Hexapoda</taxon>
        <taxon>Insecta</taxon>
        <taxon>Pterygota</taxon>
        <taxon>Neoptera</taxon>
        <taxon>Paraneoptera</taxon>
        <taxon>Hemiptera</taxon>
        <taxon>Sternorrhyncha</taxon>
        <taxon>Aphidomorpha</taxon>
        <taxon>Aphidoidea</taxon>
        <taxon>Aphididae</taxon>
        <taxon>Aphidini</taxon>
        <taxon>Aphis</taxon>
        <taxon>Aphis</taxon>
    </lineage>
</organism>
<dbReference type="InterPro" id="IPR002213">
    <property type="entry name" value="UDP_glucos_trans"/>
</dbReference>
<evidence type="ECO:0000256" key="1">
    <source>
        <dbReference type="ARBA" id="ARBA00009995"/>
    </source>
</evidence>
<dbReference type="PANTHER" id="PTHR48043:SF145">
    <property type="entry name" value="FI06409P-RELATED"/>
    <property type="match status" value="1"/>
</dbReference>
<reference evidence="5 6" key="1">
    <citation type="submission" date="2019-08" db="EMBL/GenBank/DDBJ databases">
        <title>The genome of the soybean aphid Biotype 1, its phylome, world population structure and adaptation to the North American continent.</title>
        <authorList>
            <person name="Giordano R."/>
            <person name="Donthu R.K."/>
            <person name="Hernandez A.G."/>
            <person name="Wright C.L."/>
            <person name="Zimin A.V."/>
        </authorList>
    </citation>
    <scope>NUCLEOTIDE SEQUENCE [LARGE SCALE GENOMIC DNA]</scope>
    <source>
        <tissue evidence="5">Whole aphids</tissue>
    </source>
</reference>
<evidence type="ECO:0008006" key="7">
    <source>
        <dbReference type="Google" id="ProtNLM"/>
    </source>
</evidence>
<dbReference type="AlphaFoldDB" id="A0A6G0TNF9"/>
<keyword evidence="6" id="KW-1185">Reference proteome</keyword>
<dbReference type="GO" id="GO:0008194">
    <property type="term" value="F:UDP-glycosyltransferase activity"/>
    <property type="evidence" value="ECO:0007669"/>
    <property type="project" value="InterPro"/>
</dbReference>
<protein>
    <recommendedName>
        <fullName evidence="7">UDP-glycosyltransferases domain-containing protein</fullName>
    </recommendedName>
</protein>
<feature type="chain" id="PRO_5026026308" description="UDP-glycosyltransferases domain-containing protein" evidence="4">
    <location>
        <begin position="24"/>
        <end position="543"/>
    </location>
</feature>
<keyword evidence="4" id="KW-0732">Signal</keyword>
<proteinExistence type="inferred from homology"/>